<dbReference type="InterPro" id="IPR001452">
    <property type="entry name" value="SH3_domain"/>
</dbReference>
<keyword evidence="3" id="KW-0175">Coiled coil</keyword>
<dbReference type="InterPro" id="IPR027267">
    <property type="entry name" value="AH/BAR_dom_sf"/>
</dbReference>
<proteinExistence type="predicted"/>
<comment type="caution">
    <text evidence="8">The sequence shown here is derived from an EMBL/GenBank/DDBJ whole genome shotgun (WGS) entry which is preliminary data.</text>
</comment>
<dbReference type="OMA" id="MFRKSAN"/>
<protein>
    <recommendedName>
        <fullName evidence="7">SH3 domain-containing protein</fullName>
    </recommendedName>
</protein>
<dbReference type="PANTHER" id="PTHR14167">
    <property type="entry name" value="SH3 DOMAIN-CONTAINING"/>
    <property type="match status" value="1"/>
</dbReference>
<sequence>MDVLRKQAAKVRDQVTKQQAAVLGKFGHKAESNVVIIGEQELQRHQQLERLSASTSMGKGFQRDIVKAVDGLVGTGNKTSEVATKLADDCRRYSTEASSSPFPLKRSAQLYSQARGQVEMERDMMHRYLGLQVVEPLKAMVMGAPLEEARALMKQYERVRQEAQIQASILVELERTFYLRAAEVLEQVLAQMNADRSQTDTTPPMGMREDITGNTTHQQANGKEESAQRSPPQAFQFFLAEVMFPFEAETVGEMTLTKGDFVVVRQVTGTGWAEGECKGKAGWFPSTFVEHRQRVPASKIMEVGVTA</sequence>
<dbReference type="Pfam" id="PF00018">
    <property type="entry name" value="SH3_1"/>
    <property type="match status" value="1"/>
</dbReference>
<evidence type="ECO:0000256" key="4">
    <source>
        <dbReference type="ARBA" id="ARBA00023136"/>
    </source>
</evidence>
<evidence type="ECO:0000256" key="5">
    <source>
        <dbReference type="PROSITE-ProRule" id="PRU00192"/>
    </source>
</evidence>
<evidence type="ECO:0000256" key="3">
    <source>
        <dbReference type="ARBA" id="ARBA00023054"/>
    </source>
</evidence>
<evidence type="ECO:0000256" key="2">
    <source>
        <dbReference type="ARBA" id="ARBA00022443"/>
    </source>
</evidence>
<dbReference type="Gene3D" id="2.30.30.40">
    <property type="entry name" value="SH3 Domains"/>
    <property type="match status" value="1"/>
</dbReference>
<gene>
    <name evidence="8" type="ORF">CBR_g50366</name>
</gene>
<dbReference type="AlphaFoldDB" id="A0A388K5J9"/>
<dbReference type="SUPFAM" id="SSF50044">
    <property type="entry name" value="SH3-domain"/>
    <property type="match status" value="1"/>
</dbReference>
<dbReference type="SMART" id="SM00326">
    <property type="entry name" value="SH3"/>
    <property type="match status" value="1"/>
</dbReference>
<dbReference type="SUPFAM" id="SSF103657">
    <property type="entry name" value="BAR/IMD domain-like"/>
    <property type="match status" value="1"/>
</dbReference>
<evidence type="ECO:0000313" key="8">
    <source>
        <dbReference type="EMBL" id="GBG65330.1"/>
    </source>
</evidence>
<dbReference type="OrthoDB" id="19092at2759"/>
<evidence type="ECO:0000256" key="6">
    <source>
        <dbReference type="SAM" id="MobiDB-lite"/>
    </source>
</evidence>
<comment type="subcellular location">
    <subcellularLocation>
        <location evidence="1">Membrane</location>
        <topology evidence="1">Peripheral membrane protein</topology>
    </subcellularLocation>
</comment>
<accession>A0A388K5J9</accession>
<dbReference type="InterPro" id="IPR050384">
    <property type="entry name" value="Endophilin_SH3RF"/>
</dbReference>
<feature type="compositionally biased region" description="Polar residues" evidence="6">
    <location>
        <begin position="212"/>
        <end position="221"/>
    </location>
</feature>
<feature type="domain" description="SH3" evidence="7">
    <location>
        <begin position="235"/>
        <end position="294"/>
    </location>
</feature>
<dbReference type="PROSITE" id="PS50002">
    <property type="entry name" value="SH3"/>
    <property type="match status" value="1"/>
</dbReference>
<dbReference type="EMBL" id="BFEA01000060">
    <property type="protein sequence ID" value="GBG65330.1"/>
    <property type="molecule type" value="Genomic_DNA"/>
</dbReference>
<evidence type="ECO:0000256" key="1">
    <source>
        <dbReference type="ARBA" id="ARBA00004170"/>
    </source>
</evidence>
<feature type="region of interest" description="Disordered" evidence="6">
    <location>
        <begin position="195"/>
        <end position="229"/>
    </location>
</feature>
<keyword evidence="2 5" id="KW-0728">SH3 domain</keyword>
<evidence type="ECO:0000313" key="9">
    <source>
        <dbReference type="Proteomes" id="UP000265515"/>
    </source>
</evidence>
<keyword evidence="4" id="KW-0472">Membrane</keyword>
<evidence type="ECO:0000259" key="7">
    <source>
        <dbReference type="PROSITE" id="PS50002"/>
    </source>
</evidence>
<dbReference type="Gramene" id="GBG65330">
    <property type="protein sequence ID" value="GBG65330"/>
    <property type="gene ID" value="CBR_g50366"/>
</dbReference>
<dbReference type="STRING" id="69332.A0A388K5J9"/>
<dbReference type="InterPro" id="IPR036028">
    <property type="entry name" value="SH3-like_dom_sf"/>
</dbReference>
<keyword evidence="9" id="KW-1185">Reference proteome</keyword>
<dbReference type="PANTHER" id="PTHR14167:SF81">
    <property type="entry name" value="ENDOPHILIN-A"/>
    <property type="match status" value="1"/>
</dbReference>
<name>A0A388K5J9_CHABU</name>
<organism evidence="8 9">
    <name type="scientific">Chara braunii</name>
    <name type="common">Braun's stonewort</name>
    <dbReference type="NCBI Taxonomy" id="69332"/>
    <lineage>
        <taxon>Eukaryota</taxon>
        <taxon>Viridiplantae</taxon>
        <taxon>Streptophyta</taxon>
        <taxon>Charophyceae</taxon>
        <taxon>Charales</taxon>
        <taxon>Characeae</taxon>
        <taxon>Chara</taxon>
    </lineage>
</organism>
<reference evidence="8 9" key="1">
    <citation type="journal article" date="2018" name="Cell">
        <title>The Chara Genome: Secondary Complexity and Implications for Plant Terrestrialization.</title>
        <authorList>
            <person name="Nishiyama T."/>
            <person name="Sakayama H."/>
            <person name="Vries J.D."/>
            <person name="Buschmann H."/>
            <person name="Saint-Marcoux D."/>
            <person name="Ullrich K.K."/>
            <person name="Haas F.B."/>
            <person name="Vanderstraeten L."/>
            <person name="Becker D."/>
            <person name="Lang D."/>
            <person name="Vosolsobe S."/>
            <person name="Rombauts S."/>
            <person name="Wilhelmsson P.K.I."/>
            <person name="Janitza P."/>
            <person name="Kern R."/>
            <person name="Heyl A."/>
            <person name="Rumpler F."/>
            <person name="Villalobos L.I.A.C."/>
            <person name="Clay J.M."/>
            <person name="Skokan R."/>
            <person name="Toyoda A."/>
            <person name="Suzuki Y."/>
            <person name="Kagoshima H."/>
            <person name="Schijlen E."/>
            <person name="Tajeshwar N."/>
            <person name="Catarino B."/>
            <person name="Hetherington A.J."/>
            <person name="Saltykova A."/>
            <person name="Bonnot C."/>
            <person name="Breuninger H."/>
            <person name="Symeonidi A."/>
            <person name="Radhakrishnan G.V."/>
            <person name="Van Nieuwerburgh F."/>
            <person name="Deforce D."/>
            <person name="Chang C."/>
            <person name="Karol K.G."/>
            <person name="Hedrich R."/>
            <person name="Ulvskov P."/>
            <person name="Glockner G."/>
            <person name="Delwiche C.F."/>
            <person name="Petrasek J."/>
            <person name="Van de Peer Y."/>
            <person name="Friml J."/>
            <person name="Beilby M."/>
            <person name="Dolan L."/>
            <person name="Kohara Y."/>
            <person name="Sugano S."/>
            <person name="Fujiyama A."/>
            <person name="Delaux P.-M."/>
            <person name="Quint M."/>
            <person name="TheiBen G."/>
            <person name="Hagemann M."/>
            <person name="Harholt J."/>
            <person name="Dunand C."/>
            <person name="Zachgo S."/>
            <person name="Langdale J."/>
            <person name="Maumus F."/>
            <person name="Straeten D.V.D."/>
            <person name="Gould S.B."/>
            <person name="Rensing S.A."/>
        </authorList>
    </citation>
    <scope>NUCLEOTIDE SEQUENCE [LARGE SCALE GENOMIC DNA]</scope>
    <source>
        <strain evidence="8 9">S276</strain>
    </source>
</reference>
<dbReference type="Proteomes" id="UP000265515">
    <property type="component" value="Unassembled WGS sequence"/>
</dbReference>
<dbReference type="PRINTS" id="PR00499">
    <property type="entry name" value="P67PHOX"/>
</dbReference>